<name>A0A0W0VD77_9GAMM</name>
<dbReference type="EMBL" id="LNYJ01000011">
    <property type="protein sequence ID" value="KTD18085.1"/>
    <property type="molecule type" value="Genomic_DNA"/>
</dbReference>
<sequence length="229" mass="25911">MLKFFGLGKEKKKEKTRTLVASASSPETKLAISDEGGSKGFKRTKSTSSLAKISQNKNENKGFRKGIFFKSQNLSSSAQESNSPSEAIDNFINKLKQCRGSANQPGYFAALEQNEYTLLQTVAHDGFFDEIIHFLEQFHQYRQKQISGMTLYSLLEPLNLNDDEDKKSLDALYSADMKDNKGLLDGEEARIHFGKIEESMFDMLSYNLRIKRDSILKAMHQHNVSMCSL</sequence>
<keyword evidence="3" id="KW-1185">Reference proteome</keyword>
<evidence type="ECO:0000313" key="3">
    <source>
        <dbReference type="Proteomes" id="UP000055035"/>
    </source>
</evidence>
<evidence type="ECO:0000313" key="2">
    <source>
        <dbReference type="EMBL" id="KTD18085.1"/>
    </source>
</evidence>
<gene>
    <name evidence="2" type="ORF">Ljor_2391</name>
</gene>
<organism evidence="2 3">
    <name type="scientific">Legionella jordanis</name>
    <dbReference type="NCBI Taxonomy" id="456"/>
    <lineage>
        <taxon>Bacteria</taxon>
        <taxon>Pseudomonadati</taxon>
        <taxon>Pseudomonadota</taxon>
        <taxon>Gammaproteobacteria</taxon>
        <taxon>Legionellales</taxon>
        <taxon>Legionellaceae</taxon>
        <taxon>Legionella</taxon>
    </lineage>
</organism>
<evidence type="ECO:0000256" key="1">
    <source>
        <dbReference type="SAM" id="MobiDB-lite"/>
    </source>
</evidence>
<protein>
    <submittedName>
        <fullName evidence="2">Uncharacterized protein</fullName>
    </submittedName>
</protein>
<dbReference type="AlphaFoldDB" id="A0A0W0VD77"/>
<dbReference type="PATRIC" id="fig|456.5.peg.2571"/>
<proteinExistence type="predicted"/>
<dbReference type="RefSeq" id="WP_058471779.1">
    <property type="nucleotide sequence ID" value="NZ_CAAAIC010000001.1"/>
</dbReference>
<feature type="region of interest" description="Disordered" evidence="1">
    <location>
        <begin position="17"/>
        <end position="40"/>
    </location>
</feature>
<comment type="caution">
    <text evidence="2">The sequence shown here is derived from an EMBL/GenBank/DDBJ whole genome shotgun (WGS) entry which is preliminary data.</text>
</comment>
<reference evidence="2 3" key="1">
    <citation type="submission" date="2015-11" db="EMBL/GenBank/DDBJ databases">
        <title>Genomic analysis of 38 Legionella species identifies large and diverse effector repertoires.</title>
        <authorList>
            <person name="Burstein D."/>
            <person name="Amaro F."/>
            <person name="Zusman T."/>
            <person name="Lifshitz Z."/>
            <person name="Cohen O."/>
            <person name="Gilbert J.A."/>
            <person name="Pupko T."/>
            <person name="Shuman H.A."/>
            <person name="Segal G."/>
        </authorList>
    </citation>
    <scope>NUCLEOTIDE SEQUENCE [LARGE SCALE GENOMIC DNA]</scope>
    <source>
        <strain evidence="2 3">BL-540</strain>
    </source>
</reference>
<dbReference type="Proteomes" id="UP000055035">
    <property type="component" value="Unassembled WGS sequence"/>
</dbReference>
<accession>A0A0W0VD77</accession>